<dbReference type="PRINTS" id="PR00598">
    <property type="entry name" value="HTHMARR"/>
</dbReference>
<evidence type="ECO:0000313" key="5">
    <source>
        <dbReference type="EMBL" id="TQJ07994.1"/>
    </source>
</evidence>
<reference evidence="5 6" key="1">
    <citation type="submission" date="2019-06" db="EMBL/GenBank/DDBJ databases">
        <title>Sequencing the genomes of 1000 actinobacteria strains.</title>
        <authorList>
            <person name="Klenk H.-P."/>
        </authorList>
    </citation>
    <scope>NUCLEOTIDE SEQUENCE [LARGE SCALE GENOMIC DNA]</scope>
    <source>
        <strain evidence="5 6">DSM 18607</strain>
    </source>
</reference>
<sequence>MTSGRSDGPGAGDAAGDGARSEYRALVATYVAAGGEETVQRVVTAIHALHRRLNQWYDAQLVDLQLTQGEWTVLSRLAAAPPGTALTPSTLAEAAGVAPSSMTHRLDRMTERGLVSRETDPANRTRVLVRLTDGGWSLFAEAIRGSDMVEGDVLSTLSLGDREQLADLLERVVADLGETLG</sequence>
<dbReference type="RefSeq" id="WP_141847389.1">
    <property type="nucleotide sequence ID" value="NZ_BAAAPR010000002.1"/>
</dbReference>
<proteinExistence type="predicted"/>
<feature type="domain" description="HTH marR-type" evidence="4">
    <location>
        <begin position="39"/>
        <end position="174"/>
    </location>
</feature>
<dbReference type="PANTHER" id="PTHR42756:SF1">
    <property type="entry name" value="TRANSCRIPTIONAL REPRESSOR OF EMRAB OPERON"/>
    <property type="match status" value="1"/>
</dbReference>
<evidence type="ECO:0000256" key="3">
    <source>
        <dbReference type="ARBA" id="ARBA00023163"/>
    </source>
</evidence>
<protein>
    <submittedName>
        <fullName evidence="5">DNA-binding MarR family transcriptional regulator</fullName>
    </submittedName>
</protein>
<evidence type="ECO:0000256" key="1">
    <source>
        <dbReference type="ARBA" id="ARBA00023015"/>
    </source>
</evidence>
<dbReference type="PROSITE" id="PS50995">
    <property type="entry name" value="HTH_MARR_2"/>
    <property type="match status" value="1"/>
</dbReference>
<evidence type="ECO:0000256" key="2">
    <source>
        <dbReference type="ARBA" id="ARBA00023125"/>
    </source>
</evidence>
<dbReference type="EMBL" id="VFMN01000001">
    <property type="protein sequence ID" value="TQJ07994.1"/>
    <property type="molecule type" value="Genomic_DNA"/>
</dbReference>
<keyword evidence="1" id="KW-0805">Transcription regulation</keyword>
<dbReference type="PANTHER" id="PTHR42756">
    <property type="entry name" value="TRANSCRIPTIONAL REGULATOR, MARR"/>
    <property type="match status" value="1"/>
</dbReference>
<dbReference type="InterPro" id="IPR036388">
    <property type="entry name" value="WH-like_DNA-bd_sf"/>
</dbReference>
<organism evidence="5 6">
    <name type="scientific">Lapillicoccus jejuensis</name>
    <dbReference type="NCBI Taxonomy" id="402171"/>
    <lineage>
        <taxon>Bacteria</taxon>
        <taxon>Bacillati</taxon>
        <taxon>Actinomycetota</taxon>
        <taxon>Actinomycetes</taxon>
        <taxon>Micrococcales</taxon>
        <taxon>Intrasporangiaceae</taxon>
        <taxon>Lapillicoccus</taxon>
    </lineage>
</organism>
<dbReference type="Gene3D" id="1.10.10.10">
    <property type="entry name" value="Winged helix-like DNA-binding domain superfamily/Winged helix DNA-binding domain"/>
    <property type="match status" value="1"/>
</dbReference>
<dbReference type="Pfam" id="PF12802">
    <property type="entry name" value="MarR_2"/>
    <property type="match status" value="1"/>
</dbReference>
<keyword evidence="6" id="KW-1185">Reference proteome</keyword>
<dbReference type="InterPro" id="IPR000835">
    <property type="entry name" value="HTH_MarR-typ"/>
</dbReference>
<keyword evidence="2 5" id="KW-0238">DNA-binding</keyword>
<keyword evidence="3" id="KW-0804">Transcription</keyword>
<dbReference type="Proteomes" id="UP000317893">
    <property type="component" value="Unassembled WGS sequence"/>
</dbReference>
<dbReference type="InterPro" id="IPR036390">
    <property type="entry name" value="WH_DNA-bd_sf"/>
</dbReference>
<evidence type="ECO:0000313" key="6">
    <source>
        <dbReference type="Proteomes" id="UP000317893"/>
    </source>
</evidence>
<evidence type="ECO:0000259" key="4">
    <source>
        <dbReference type="PROSITE" id="PS50995"/>
    </source>
</evidence>
<dbReference type="SUPFAM" id="SSF46785">
    <property type="entry name" value="Winged helix' DNA-binding domain"/>
    <property type="match status" value="1"/>
</dbReference>
<name>A0A542DYJ0_9MICO</name>
<comment type="caution">
    <text evidence="5">The sequence shown here is derived from an EMBL/GenBank/DDBJ whole genome shotgun (WGS) entry which is preliminary data.</text>
</comment>
<accession>A0A542DYJ0</accession>
<dbReference type="SMART" id="SM00347">
    <property type="entry name" value="HTH_MARR"/>
    <property type="match status" value="1"/>
</dbReference>
<gene>
    <name evidence="5" type="ORF">FB458_1071</name>
</gene>
<dbReference type="AlphaFoldDB" id="A0A542DYJ0"/>
<dbReference type="GO" id="GO:0003677">
    <property type="term" value="F:DNA binding"/>
    <property type="evidence" value="ECO:0007669"/>
    <property type="project" value="UniProtKB-KW"/>
</dbReference>
<dbReference type="GO" id="GO:0003700">
    <property type="term" value="F:DNA-binding transcription factor activity"/>
    <property type="evidence" value="ECO:0007669"/>
    <property type="project" value="InterPro"/>
</dbReference>
<dbReference type="OrthoDB" id="3727168at2"/>